<dbReference type="GeneID" id="136820123"/>
<sequence>MSSEISNYSSALGHIPRQSIVDRSTYFRVGNSESKRQQYVETEAVQDFRHGERLVGVHSELQHVFRASEVNNSVTKENAIHKHKQAIQCVHEEMRRTSIDQRVKRELSRATEFERKRRISIVEDALENPCSETCKNMQATNNRLIEVHQSLKEIFKRRESIKAAKEREVRIGVEESKEMLLQQLRRRSAYTSLKDDIENEHVQQIRDFHERYQNEDFCRTDQQLMDVQEEMIKLYRKNEGMRQEKERQQMENAKQRKSIVEEELVRHFNRKCAKTMSNIEWGSVRRSNTDSMALARGQGRQIKKNKKTAVGFRKLQAIHSALILRTIVRNKTKE</sequence>
<dbReference type="Proteomes" id="UP000594262">
    <property type="component" value="Unplaced"/>
</dbReference>
<accession>A0A7M5XE68</accession>
<protein>
    <submittedName>
        <fullName evidence="2">Uncharacterized protein</fullName>
    </submittedName>
</protein>
<dbReference type="OrthoDB" id="5985465at2759"/>
<evidence type="ECO:0000313" key="3">
    <source>
        <dbReference type="Proteomes" id="UP000594262"/>
    </source>
</evidence>
<dbReference type="RefSeq" id="XP_066932463.1">
    <property type="nucleotide sequence ID" value="XM_067076362.1"/>
</dbReference>
<dbReference type="AlphaFoldDB" id="A0A7M5XE68"/>
<dbReference type="EnsemblMetazoa" id="CLYHEMT022030.1">
    <property type="protein sequence ID" value="CLYHEMP022030.1"/>
    <property type="gene ID" value="CLYHEMG022030"/>
</dbReference>
<name>A0A7M5XE68_9CNID</name>
<proteinExistence type="predicted"/>
<feature type="coiled-coil region" evidence="1">
    <location>
        <begin position="224"/>
        <end position="270"/>
    </location>
</feature>
<keyword evidence="3" id="KW-1185">Reference proteome</keyword>
<evidence type="ECO:0000256" key="1">
    <source>
        <dbReference type="SAM" id="Coils"/>
    </source>
</evidence>
<keyword evidence="1" id="KW-0175">Coiled coil</keyword>
<reference evidence="2" key="1">
    <citation type="submission" date="2021-01" db="UniProtKB">
        <authorList>
            <consortium name="EnsemblMetazoa"/>
        </authorList>
    </citation>
    <scope>IDENTIFICATION</scope>
</reference>
<evidence type="ECO:0000313" key="2">
    <source>
        <dbReference type="EnsemblMetazoa" id="CLYHEMP022030.1"/>
    </source>
</evidence>
<organism evidence="2 3">
    <name type="scientific">Clytia hemisphaerica</name>
    <dbReference type="NCBI Taxonomy" id="252671"/>
    <lineage>
        <taxon>Eukaryota</taxon>
        <taxon>Metazoa</taxon>
        <taxon>Cnidaria</taxon>
        <taxon>Hydrozoa</taxon>
        <taxon>Hydroidolina</taxon>
        <taxon>Leptothecata</taxon>
        <taxon>Obeliida</taxon>
        <taxon>Clytiidae</taxon>
        <taxon>Clytia</taxon>
    </lineage>
</organism>